<evidence type="ECO:0000313" key="2">
    <source>
        <dbReference type="EMBL" id="ANF21959.1"/>
    </source>
</evidence>
<proteinExistence type="predicted"/>
<dbReference type="OrthoDB" id="117100at2157"/>
<accession>A0A172WF15</accession>
<reference evidence="3" key="1">
    <citation type="journal article" date="2016" name="Syst. Appl. Microbiol.">
        <title>Thermococcus piezophilus sp. nov., a novel hyperthermophilic and piezophilic archaeon with a broad pressure range for growth, isolated from a deepest hydrothermal vent at the Mid-Cayman Rise.</title>
        <authorList>
            <person name="Dalmasso C."/>
            <person name="Oger P."/>
            <person name="Selva G."/>
            <person name="Courtine D."/>
            <person name="L'Haridon S."/>
            <person name="Garlaschelli A."/>
            <person name="Roussel E."/>
            <person name="Miyazaki J."/>
            <person name="Reveillaud J."/>
            <person name="Jebbar M."/>
            <person name="Takai K."/>
            <person name="Maignien L."/>
            <person name="Alain K."/>
        </authorList>
    </citation>
    <scope>NUCLEOTIDE SEQUENCE [LARGE SCALE GENOMIC DNA]</scope>
    <source>
        <strain evidence="3">CDGS</strain>
    </source>
</reference>
<evidence type="ECO:0000259" key="1">
    <source>
        <dbReference type="Pfam" id="PF09968"/>
    </source>
</evidence>
<dbReference type="InterPro" id="IPR012347">
    <property type="entry name" value="Ferritin-like"/>
</dbReference>
<dbReference type="InterPro" id="IPR009078">
    <property type="entry name" value="Ferritin-like_SF"/>
</dbReference>
<name>A0A172WF15_9EURY</name>
<dbReference type="Proteomes" id="UP000076969">
    <property type="component" value="Chromosome"/>
</dbReference>
<gene>
    <name evidence="2" type="ORF">A7C91_01185</name>
</gene>
<dbReference type="CDD" id="cd01048">
    <property type="entry name" value="Ferritin_like_AB2"/>
    <property type="match status" value="1"/>
</dbReference>
<dbReference type="RefSeq" id="WP_068664186.1">
    <property type="nucleotide sequence ID" value="NZ_CP015520.1"/>
</dbReference>
<protein>
    <recommendedName>
        <fullName evidence="1">DUF2202 domain-containing protein</fullName>
    </recommendedName>
</protein>
<dbReference type="InterPro" id="IPR019243">
    <property type="entry name" value="DUF2202"/>
</dbReference>
<dbReference type="AlphaFoldDB" id="A0A172WF15"/>
<keyword evidence="3" id="KW-1185">Reference proteome</keyword>
<dbReference type="EMBL" id="CP015520">
    <property type="protein sequence ID" value="ANF21959.1"/>
    <property type="molecule type" value="Genomic_DNA"/>
</dbReference>
<dbReference type="KEGG" id="tpie:A7C91_01185"/>
<dbReference type="PROSITE" id="PS51257">
    <property type="entry name" value="PROKAR_LIPOPROTEIN"/>
    <property type="match status" value="1"/>
</dbReference>
<dbReference type="GeneID" id="28494765"/>
<organism evidence="2 3">
    <name type="scientific">Thermococcus piezophilus</name>
    <dbReference type="NCBI Taxonomy" id="1712654"/>
    <lineage>
        <taxon>Archaea</taxon>
        <taxon>Methanobacteriati</taxon>
        <taxon>Methanobacteriota</taxon>
        <taxon>Thermococci</taxon>
        <taxon>Thermococcales</taxon>
        <taxon>Thermococcaceae</taxon>
        <taxon>Thermococcus</taxon>
    </lineage>
</organism>
<dbReference type="SUPFAM" id="SSF47240">
    <property type="entry name" value="Ferritin-like"/>
    <property type="match status" value="1"/>
</dbReference>
<sequence length="250" mass="27925">MKKIYEFFLVGILLLSVLAAGCISNTETSITPTETSTPTDTIPLVADSNGNIDTQNLQSYIDSLPAAPLTEEEKNGLLYMVEEEKLAHDVYVKLYDKWGLQIFNNIAQSETTHIDTVRMLLQKYNLTDPTINEGVGEFQNPHLQELYNQLIEMGMQSEVDALKVGALIEELDIVDLQERIAQTNKVDIITVYENLMMGSRNHLRSFVSTLKNRGVTYEPQILSKEEYEEIISSPMETGGQGGPQGYGNNG</sequence>
<dbReference type="Gene3D" id="1.20.1260.10">
    <property type="match status" value="1"/>
</dbReference>
<feature type="domain" description="DUF2202" evidence="1">
    <location>
        <begin position="73"/>
        <end position="233"/>
    </location>
</feature>
<evidence type="ECO:0000313" key="3">
    <source>
        <dbReference type="Proteomes" id="UP000076969"/>
    </source>
</evidence>
<dbReference type="Pfam" id="PF09968">
    <property type="entry name" value="DUF2202"/>
    <property type="match status" value="1"/>
</dbReference>